<dbReference type="InterPro" id="IPR038550">
    <property type="entry name" value="GPCR_3_9-Cys_sf"/>
</dbReference>
<reference evidence="14" key="1">
    <citation type="submission" date="2025-08" db="UniProtKB">
        <authorList>
            <consortium name="RefSeq"/>
        </authorList>
    </citation>
    <scope>IDENTIFICATION</scope>
</reference>
<evidence type="ECO:0000256" key="6">
    <source>
        <dbReference type="ARBA" id="ARBA00023040"/>
    </source>
</evidence>
<evidence type="ECO:0000256" key="1">
    <source>
        <dbReference type="ARBA" id="ARBA00004651"/>
    </source>
</evidence>
<keyword evidence="13" id="KW-1185">Reference proteome</keyword>
<keyword evidence="7 11" id="KW-0472">Membrane</keyword>
<feature type="transmembrane region" description="Helical" evidence="11">
    <location>
        <begin position="196"/>
        <end position="219"/>
    </location>
</feature>
<evidence type="ECO:0000256" key="4">
    <source>
        <dbReference type="ARBA" id="ARBA00022729"/>
    </source>
</evidence>
<name>A0ABM5EIQ4_9SAUR</name>
<proteinExistence type="predicted"/>
<dbReference type="InterPro" id="IPR004073">
    <property type="entry name" value="GPCR_3_vmron_rcpt_2"/>
</dbReference>
<feature type="domain" description="G-protein coupled receptors family 3 profile" evidence="12">
    <location>
        <begin position="161"/>
        <end position="425"/>
    </location>
</feature>
<keyword evidence="10" id="KW-0807">Transducer</keyword>
<evidence type="ECO:0000256" key="3">
    <source>
        <dbReference type="ARBA" id="ARBA00022692"/>
    </source>
</evidence>
<dbReference type="InterPro" id="IPR011500">
    <property type="entry name" value="GPCR_3_9-Cys_dom"/>
</dbReference>
<dbReference type="PANTHER" id="PTHR24061:SF599">
    <property type="entry name" value="G-PROTEIN COUPLED RECEPTORS FAMILY 3 PROFILE DOMAIN-CONTAINING PROTEIN"/>
    <property type="match status" value="1"/>
</dbReference>
<dbReference type="Proteomes" id="UP001652642">
    <property type="component" value="Chromosome 6"/>
</dbReference>
<dbReference type="InterPro" id="IPR017979">
    <property type="entry name" value="GPCR_3_CS"/>
</dbReference>
<evidence type="ECO:0000259" key="12">
    <source>
        <dbReference type="PROSITE" id="PS50259"/>
    </source>
</evidence>
<feature type="transmembrane region" description="Helical" evidence="11">
    <location>
        <begin position="161"/>
        <end position="184"/>
    </location>
</feature>
<protein>
    <submittedName>
        <fullName evidence="14">Vomeronasal type-2 receptor 26-like</fullName>
    </submittedName>
</protein>
<dbReference type="Gene3D" id="3.40.50.2300">
    <property type="match status" value="1"/>
</dbReference>
<dbReference type="InterPro" id="IPR017978">
    <property type="entry name" value="GPCR_3_C"/>
</dbReference>
<dbReference type="SUPFAM" id="SSF53822">
    <property type="entry name" value="Periplasmic binding protein-like I"/>
    <property type="match status" value="1"/>
</dbReference>
<dbReference type="PRINTS" id="PR00248">
    <property type="entry name" value="GPCRMGR"/>
</dbReference>
<dbReference type="InterPro" id="IPR028082">
    <property type="entry name" value="Peripla_BP_I"/>
</dbReference>
<feature type="transmembrane region" description="Helical" evidence="11">
    <location>
        <begin position="273"/>
        <end position="294"/>
    </location>
</feature>
<dbReference type="GeneID" id="110071269"/>
<dbReference type="PANTHER" id="PTHR24061">
    <property type="entry name" value="CALCIUM-SENSING RECEPTOR-RELATED"/>
    <property type="match status" value="1"/>
</dbReference>
<sequence>MIFFPPIQLHSVLKTLRFNNNAGEEIFLDEKAKLVAGFDIINFYISPNDSFHKVQVGRIDPQAPAGKEFVINGSNIVWNQVFNQMPPRSTCVESCHPGQSMFVQPEKQVCCYDCVQCPAGRISIQSDAEQCQECPEDKYPNENHNQCLPKKLNYLSYGEPLGAALAFASLFLSTGTAMVMRTFIRHRDTPIVKANNWSITCTLLSSLLICFLCPLLFIGCPGKVTCLLRQMVFGIIFTLAVACILAKTITVLLAFMATKPGNRARNWIGKRPAVLVIVPSSFLQVGICGVWLAMAHPFLELDIHSQRDEILLECNDGSPLMFYMVLGYMGLLAIISFLVAFSARKLPDTFNEAKLITFSMLVFCSVWISFVPTYLSTKGKYMVAVEIFSILASGAGLLGYIFLPKLYIIILRPELNTRKHLVRRQDCFQVEQSCH</sequence>
<evidence type="ECO:0000256" key="10">
    <source>
        <dbReference type="ARBA" id="ARBA00023224"/>
    </source>
</evidence>
<keyword evidence="9" id="KW-0325">Glycoprotein</keyword>
<dbReference type="InterPro" id="IPR000337">
    <property type="entry name" value="GPCR_3"/>
</dbReference>
<keyword evidence="6" id="KW-0297">G-protein coupled receptor</keyword>
<keyword evidence="8" id="KW-0675">Receptor</keyword>
<evidence type="ECO:0000256" key="8">
    <source>
        <dbReference type="ARBA" id="ARBA00023170"/>
    </source>
</evidence>
<gene>
    <name evidence="14" type="primary">LOC110071269</name>
</gene>
<dbReference type="InterPro" id="IPR000068">
    <property type="entry name" value="GPCR_3_Ca_sens_rcpt-rel"/>
</dbReference>
<evidence type="ECO:0000256" key="9">
    <source>
        <dbReference type="ARBA" id="ARBA00023180"/>
    </source>
</evidence>
<feature type="transmembrane region" description="Helical" evidence="11">
    <location>
        <begin position="381"/>
        <end position="403"/>
    </location>
</feature>
<keyword evidence="3 11" id="KW-0812">Transmembrane</keyword>
<comment type="subcellular location">
    <subcellularLocation>
        <location evidence="1">Cell membrane</location>
        <topology evidence="1">Multi-pass membrane protein</topology>
    </subcellularLocation>
</comment>
<feature type="transmembrane region" description="Helical" evidence="11">
    <location>
        <begin position="320"/>
        <end position="343"/>
    </location>
</feature>
<evidence type="ECO:0000256" key="5">
    <source>
        <dbReference type="ARBA" id="ARBA00022989"/>
    </source>
</evidence>
<keyword evidence="5 11" id="KW-1133">Transmembrane helix</keyword>
<evidence type="ECO:0000256" key="11">
    <source>
        <dbReference type="SAM" id="Phobius"/>
    </source>
</evidence>
<dbReference type="CDD" id="cd15283">
    <property type="entry name" value="7tmC_V2R_pheromone"/>
    <property type="match status" value="1"/>
</dbReference>
<dbReference type="RefSeq" id="XP_072833025.1">
    <property type="nucleotide sequence ID" value="XM_072976924.1"/>
</dbReference>
<feature type="transmembrane region" description="Helical" evidence="11">
    <location>
        <begin position="355"/>
        <end position="375"/>
    </location>
</feature>
<keyword evidence="4" id="KW-0732">Signal</keyword>
<dbReference type="Gene3D" id="2.10.50.30">
    <property type="entry name" value="GPCR, family 3, nine cysteines domain"/>
    <property type="match status" value="1"/>
</dbReference>
<dbReference type="Pfam" id="PF07562">
    <property type="entry name" value="NCD3G"/>
    <property type="match status" value="1"/>
</dbReference>
<evidence type="ECO:0000313" key="13">
    <source>
        <dbReference type="Proteomes" id="UP001652642"/>
    </source>
</evidence>
<evidence type="ECO:0000313" key="14">
    <source>
        <dbReference type="RefSeq" id="XP_072833025.1"/>
    </source>
</evidence>
<dbReference type="PROSITE" id="PS00981">
    <property type="entry name" value="G_PROTEIN_RECEP_F3_3"/>
    <property type="match status" value="1"/>
</dbReference>
<dbReference type="Pfam" id="PF00003">
    <property type="entry name" value="7tm_3"/>
    <property type="match status" value="1"/>
</dbReference>
<dbReference type="PROSITE" id="PS50259">
    <property type="entry name" value="G_PROTEIN_RECEP_F3_4"/>
    <property type="match status" value="1"/>
</dbReference>
<keyword evidence="2" id="KW-1003">Cell membrane</keyword>
<accession>A0ABM5EIQ4</accession>
<organism evidence="13 14">
    <name type="scientific">Pogona vitticeps</name>
    <name type="common">central bearded dragon</name>
    <dbReference type="NCBI Taxonomy" id="103695"/>
    <lineage>
        <taxon>Eukaryota</taxon>
        <taxon>Metazoa</taxon>
        <taxon>Chordata</taxon>
        <taxon>Craniata</taxon>
        <taxon>Vertebrata</taxon>
        <taxon>Euteleostomi</taxon>
        <taxon>Lepidosauria</taxon>
        <taxon>Squamata</taxon>
        <taxon>Bifurcata</taxon>
        <taxon>Unidentata</taxon>
        <taxon>Episquamata</taxon>
        <taxon>Toxicofera</taxon>
        <taxon>Iguania</taxon>
        <taxon>Acrodonta</taxon>
        <taxon>Agamidae</taxon>
        <taxon>Amphibolurinae</taxon>
        <taxon>Pogona</taxon>
    </lineage>
</organism>
<evidence type="ECO:0000256" key="7">
    <source>
        <dbReference type="ARBA" id="ARBA00023136"/>
    </source>
</evidence>
<feature type="transmembrane region" description="Helical" evidence="11">
    <location>
        <begin position="231"/>
        <end position="253"/>
    </location>
</feature>
<evidence type="ECO:0000256" key="2">
    <source>
        <dbReference type="ARBA" id="ARBA00022475"/>
    </source>
</evidence>
<dbReference type="PRINTS" id="PR01535">
    <property type="entry name" value="VOMERONASL2R"/>
</dbReference>